<dbReference type="SUPFAM" id="SSF81296">
    <property type="entry name" value="E set domains"/>
    <property type="match status" value="1"/>
</dbReference>
<comment type="similarity">
    <text evidence="1">Belongs to the glycosyl hydrolase 13 family.</text>
</comment>
<evidence type="ECO:0000313" key="4">
    <source>
        <dbReference type="EMBL" id="GAP44203.1"/>
    </source>
</evidence>
<dbReference type="EMBL" id="DF968183">
    <property type="protein sequence ID" value="GAP44203.1"/>
    <property type="molecule type" value="Genomic_DNA"/>
</dbReference>
<evidence type="ECO:0000313" key="5">
    <source>
        <dbReference type="Proteomes" id="UP000053091"/>
    </source>
</evidence>
<dbReference type="RefSeq" id="WP_062043067.1">
    <property type="nucleotide sequence ID" value="NZ_DF968183.1"/>
</dbReference>
<dbReference type="SMART" id="SM00642">
    <property type="entry name" value="Aamy"/>
    <property type="match status" value="1"/>
</dbReference>
<reference evidence="4" key="1">
    <citation type="journal article" date="2015" name="Genome Announc.">
        <title>Draft Genome Sequence of Bacteroidales Strain TBC1, a Novel Isolate from a Methanogenic Wastewater Treatment System.</title>
        <authorList>
            <person name="Tourlousse D.M."/>
            <person name="Matsuura N."/>
            <person name="Sun L."/>
            <person name="Toyonaga M."/>
            <person name="Kuroda K."/>
            <person name="Ohashi A."/>
            <person name="Cruz R."/>
            <person name="Yamaguchi T."/>
            <person name="Sekiguchi Y."/>
        </authorList>
    </citation>
    <scope>NUCLEOTIDE SEQUENCE [LARGE SCALE GENOMIC DNA]</scope>
    <source>
        <strain evidence="4">TBC1</strain>
    </source>
</reference>
<dbReference type="Pfam" id="PF00128">
    <property type="entry name" value="Alpha-amylase"/>
    <property type="match status" value="1"/>
</dbReference>
<dbReference type="STRING" id="1678841.TBC1_123"/>
<dbReference type="Gene3D" id="2.60.40.4070">
    <property type="match status" value="1"/>
</dbReference>
<evidence type="ECO:0000256" key="2">
    <source>
        <dbReference type="SAM" id="SignalP"/>
    </source>
</evidence>
<evidence type="ECO:0000259" key="3">
    <source>
        <dbReference type="SMART" id="SM00642"/>
    </source>
</evidence>
<proteinExistence type="inferred from homology"/>
<dbReference type="AlphaFoldDB" id="A0A0S7C019"/>
<sequence length="942" mass="107022">MAHFKSGLWLTLWIIAFTFPANAQLIVTTPAFPADVDEVEVIFNASLGNGGLAGYTGEVYAHTGVITDLSSSPSDWKYVKTNWGQNTPATLLERIGDDLYKLTIGPSIRQYYNVPASETILQLAFVFRSGVKVNNQWLEGKTETGGDIFAEVYPDGLFTRFNFPVASALLSEPGEEIIIESVSNEADSMFLFINESLTKSVAGNNLLDTIISPESGKNYVKILAKNQFETAVDSFYFYVRQPAIIQELPGGIIDGINYINDSTVTLCLYAPFKEHVFVIGDFNNWEFEDEGYLFRTPDEKRYWITLNNLEAGKEYIFQYLVDGNIRIGDPYAEKVSDPWNDKYISQTSYPGILSYPATKTTGVATVLQTSKTPYTWEVDNFQAPPKSELIVYELLVRDFVAKHDYQTLIDTLDYLKRLGINAIELMPFSEFEGNSSWGYNPNFYFAPDKYYGPENDLRRFIDECHKQGIAVIMDMVLNHSFGTSPMVMLYWDAANNRPAENNPWFNPVPKHDFNVGFDFNHESPDTKELVNRVVKFWIENYKIDGYRFDLSKGFTQKNTLNNTTAWGLYDASRIAIWKAIADTIWSVNPNAYVILEHFAENAEEKVLANYGMMIWGKMSDEYANAAKGSSTSNNFNWASYKARGWDEPNLISYMESHDEERIMYRILKEGSVANPAYRTRDTTIALQRVQLANVFHYMIPGPKMLWQFGELGYDISIDFNGRTGEKPIKWNYTQDYRRRTLKNIVSSLIKLRQSHEVFSTTDFTLALSGYQKKIQLNHPDMKVLVIGNFDVYPGSMVPGFPETGKWYEYFTGDSLSVTSVSDAIELRAGEYRLYTNVRLTKPETGLGIGETDETNVVIADFPYPNPLNEGQLIVPFYLFEDTDMEISVTDLSGRIVSQIYSGRLSAGEHRLKWNAAADIKPGIYIVTARTPSFSKSFRVVLQ</sequence>
<protein>
    <submittedName>
        <fullName evidence="4">Protein containing Por secretion system C-terminal sorting domain</fullName>
    </submittedName>
</protein>
<accession>A0A0S7C019</accession>
<organism evidence="4">
    <name type="scientific">Lentimicrobium saccharophilum</name>
    <dbReference type="NCBI Taxonomy" id="1678841"/>
    <lineage>
        <taxon>Bacteria</taxon>
        <taxon>Pseudomonadati</taxon>
        <taxon>Bacteroidota</taxon>
        <taxon>Bacteroidia</taxon>
        <taxon>Bacteroidales</taxon>
        <taxon>Lentimicrobiaceae</taxon>
        <taxon>Lentimicrobium</taxon>
    </lineage>
</organism>
<dbReference type="SUPFAM" id="SSF51445">
    <property type="entry name" value="(Trans)glycosidases"/>
    <property type="match status" value="1"/>
</dbReference>
<feature type="chain" id="PRO_5006633424" evidence="2">
    <location>
        <begin position="24"/>
        <end position="942"/>
    </location>
</feature>
<dbReference type="PANTHER" id="PTHR43002">
    <property type="entry name" value="GLYCOGEN DEBRANCHING ENZYME"/>
    <property type="match status" value="1"/>
</dbReference>
<dbReference type="Proteomes" id="UP000053091">
    <property type="component" value="Unassembled WGS sequence"/>
</dbReference>
<name>A0A0S7C019_9BACT</name>
<dbReference type="Gene3D" id="2.60.40.10">
    <property type="entry name" value="Immunoglobulins"/>
    <property type="match status" value="1"/>
</dbReference>
<feature type="domain" description="Glycosyl hydrolase family 13 catalytic" evidence="3">
    <location>
        <begin position="393"/>
        <end position="752"/>
    </location>
</feature>
<dbReference type="InterPro" id="IPR006047">
    <property type="entry name" value="GH13_cat_dom"/>
</dbReference>
<dbReference type="PATRIC" id="fig|1678841.3.peg.2652"/>
<dbReference type="NCBIfam" id="TIGR04183">
    <property type="entry name" value="Por_Secre_tail"/>
    <property type="match status" value="1"/>
</dbReference>
<dbReference type="InterPro" id="IPR013783">
    <property type="entry name" value="Ig-like_fold"/>
</dbReference>
<keyword evidence="5" id="KW-1185">Reference proteome</keyword>
<dbReference type="GO" id="GO:0005975">
    <property type="term" value="P:carbohydrate metabolic process"/>
    <property type="evidence" value="ECO:0007669"/>
    <property type="project" value="InterPro"/>
</dbReference>
<gene>
    <name evidence="4" type="ORF">TBC1_123</name>
</gene>
<dbReference type="InterPro" id="IPR014756">
    <property type="entry name" value="Ig_E-set"/>
</dbReference>
<dbReference type="InterPro" id="IPR017853">
    <property type="entry name" value="GH"/>
</dbReference>
<dbReference type="InterPro" id="IPR026444">
    <property type="entry name" value="Secre_tail"/>
</dbReference>
<dbReference type="CDD" id="cd11350">
    <property type="entry name" value="AmyAc_4"/>
    <property type="match status" value="1"/>
</dbReference>
<keyword evidence="2" id="KW-0732">Signal</keyword>
<feature type="signal peptide" evidence="2">
    <location>
        <begin position="1"/>
        <end position="23"/>
    </location>
</feature>
<evidence type="ECO:0000256" key="1">
    <source>
        <dbReference type="ARBA" id="ARBA00008061"/>
    </source>
</evidence>
<dbReference type="OrthoDB" id="9761875at2"/>
<dbReference type="Gene3D" id="3.20.20.80">
    <property type="entry name" value="Glycosidases"/>
    <property type="match status" value="1"/>
</dbReference>